<organism evidence="2 3">
    <name type="scientific">Streptoalloteichus hindustanus</name>
    <dbReference type="NCBI Taxonomy" id="2017"/>
    <lineage>
        <taxon>Bacteria</taxon>
        <taxon>Bacillati</taxon>
        <taxon>Actinomycetota</taxon>
        <taxon>Actinomycetes</taxon>
        <taxon>Pseudonocardiales</taxon>
        <taxon>Pseudonocardiaceae</taxon>
        <taxon>Streptoalloteichus</taxon>
    </lineage>
</organism>
<feature type="transmembrane region" description="Helical" evidence="1">
    <location>
        <begin position="153"/>
        <end position="175"/>
    </location>
</feature>
<evidence type="ECO:0000313" key="2">
    <source>
        <dbReference type="EMBL" id="SHG69257.1"/>
    </source>
</evidence>
<keyword evidence="1" id="KW-0812">Transmembrane</keyword>
<proteinExistence type="predicted"/>
<dbReference type="RefSeq" id="WP_073488899.1">
    <property type="nucleotide sequence ID" value="NZ_FQVN01000012.1"/>
</dbReference>
<keyword evidence="1" id="KW-1133">Transmembrane helix</keyword>
<keyword evidence="1" id="KW-0472">Membrane</keyword>
<reference evidence="2 3" key="1">
    <citation type="submission" date="2016-11" db="EMBL/GenBank/DDBJ databases">
        <authorList>
            <person name="Jaros S."/>
            <person name="Januszkiewicz K."/>
            <person name="Wedrychowicz H."/>
        </authorList>
    </citation>
    <scope>NUCLEOTIDE SEQUENCE [LARGE SCALE GENOMIC DNA]</scope>
    <source>
        <strain evidence="2 3">DSM 44523</strain>
    </source>
</reference>
<feature type="transmembrane region" description="Helical" evidence="1">
    <location>
        <begin position="81"/>
        <end position="107"/>
    </location>
</feature>
<dbReference type="STRING" id="2017.SAMN05444320_11282"/>
<protein>
    <recommendedName>
        <fullName evidence="4">ABC-2 type transport system permease protein</fullName>
    </recommendedName>
</protein>
<sequence>MTALVRYVLAHVGLSQRYLPPTFVLLVALAILYSDDPGPAMPAYVLTAGLLVPVTAWFAINARGLETPEQRGVTLVAAGGPLRVLVAEITACLLYLVANVALCLLWPQLAHGAASAAELGAGAVAHLTCGLVGIAIGLVCGRPLVSKVGTASLVGCGLVLAALLGSGVSPVAISLRLLGTNSATHEAATLVGVAVVAVAMVAAAAGAVLVLGRRRD</sequence>
<dbReference type="Proteomes" id="UP000184501">
    <property type="component" value="Unassembled WGS sequence"/>
</dbReference>
<gene>
    <name evidence="2" type="ORF">SAMN05444320_11282</name>
</gene>
<feature type="transmembrane region" description="Helical" evidence="1">
    <location>
        <begin position="40"/>
        <end position="60"/>
    </location>
</feature>
<evidence type="ECO:0000256" key="1">
    <source>
        <dbReference type="SAM" id="Phobius"/>
    </source>
</evidence>
<evidence type="ECO:0008006" key="4">
    <source>
        <dbReference type="Google" id="ProtNLM"/>
    </source>
</evidence>
<feature type="transmembrane region" description="Helical" evidence="1">
    <location>
        <begin position="119"/>
        <end position="141"/>
    </location>
</feature>
<evidence type="ECO:0000313" key="3">
    <source>
        <dbReference type="Proteomes" id="UP000184501"/>
    </source>
</evidence>
<keyword evidence="3" id="KW-1185">Reference proteome</keyword>
<dbReference type="AlphaFoldDB" id="A0A1M5LW30"/>
<dbReference type="EMBL" id="FQVN01000012">
    <property type="protein sequence ID" value="SHG69257.1"/>
    <property type="molecule type" value="Genomic_DNA"/>
</dbReference>
<name>A0A1M5LW30_STRHI</name>
<accession>A0A1M5LW30</accession>
<feature type="transmembrane region" description="Helical" evidence="1">
    <location>
        <begin position="18"/>
        <end position="34"/>
    </location>
</feature>
<feature type="transmembrane region" description="Helical" evidence="1">
    <location>
        <begin position="187"/>
        <end position="211"/>
    </location>
</feature>
<dbReference type="OrthoDB" id="4337269at2"/>